<sequence>MDRASFEFLYLHAHAIADLSFLRGMAAALASPVPDLTPEQFAANAAAAEQAMNVTEAEFDWSAFEGVPGFDAAAGTGLDTGEAVTADVGPTFGEALEQAGATLDGDGPPELEPYLVHLHAARELLQPRIGVCHEMAGPELDAVLLDLPPDLAPLNRALSAAEFLPWLEAYEQQHDGVSTVVAMVRELDSV</sequence>
<name>A0A1W6LCY9_9BURK</name>
<reference evidence="1 2" key="1">
    <citation type="submission" date="2016-04" db="EMBL/GenBank/DDBJ databases">
        <title>Complete genome sequence of natural rubber-degrading, novel Gram-negative bacterium, Rhizobacter gummiphilus strain NS21.</title>
        <authorList>
            <person name="Tabata M."/>
            <person name="Kasai D."/>
            <person name="Fukuda M."/>
        </authorList>
    </citation>
    <scope>NUCLEOTIDE SEQUENCE [LARGE SCALE GENOMIC DNA]</scope>
    <source>
        <strain evidence="1 2">NS21</strain>
    </source>
</reference>
<dbReference type="EMBL" id="CP015118">
    <property type="protein sequence ID" value="ARN22135.1"/>
    <property type="molecule type" value="Genomic_DNA"/>
</dbReference>
<keyword evidence="2" id="KW-1185">Reference proteome</keyword>
<protein>
    <submittedName>
        <fullName evidence="1">Uncharacterized protein</fullName>
    </submittedName>
</protein>
<dbReference type="STRING" id="946333.A4W93_20760"/>
<evidence type="ECO:0000313" key="1">
    <source>
        <dbReference type="EMBL" id="ARN22135.1"/>
    </source>
</evidence>
<evidence type="ECO:0000313" key="2">
    <source>
        <dbReference type="Proteomes" id="UP000193427"/>
    </source>
</evidence>
<dbReference type="RefSeq" id="WP_085752433.1">
    <property type="nucleotide sequence ID" value="NZ_BSPR01000006.1"/>
</dbReference>
<dbReference type="Proteomes" id="UP000193427">
    <property type="component" value="Chromosome"/>
</dbReference>
<dbReference type="AlphaFoldDB" id="A0A1W6LCY9"/>
<gene>
    <name evidence="1" type="ORF">A4W93_20760</name>
</gene>
<accession>A0A1W6LCY9</accession>
<organism evidence="1 2">
    <name type="scientific">Piscinibacter gummiphilus</name>
    <dbReference type="NCBI Taxonomy" id="946333"/>
    <lineage>
        <taxon>Bacteria</taxon>
        <taxon>Pseudomonadati</taxon>
        <taxon>Pseudomonadota</taxon>
        <taxon>Betaproteobacteria</taxon>
        <taxon>Burkholderiales</taxon>
        <taxon>Sphaerotilaceae</taxon>
        <taxon>Piscinibacter</taxon>
    </lineage>
</organism>
<dbReference type="OrthoDB" id="9152598at2"/>
<dbReference type="KEGG" id="rgu:A4W93_20760"/>
<proteinExistence type="predicted"/>